<dbReference type="EMBL" id="WIUZ02000007">
    <property type="protein sequence ID" value="KAF9785456.1"/>
    <property type="molecule type" value="Genomic_DNA"/>
</dbReference>
<evidence type="ECO:0000313" key="5">
    <source>
        <dbReference type="Proteomes" id="UP000736335"/>
    </source>
</evidence>
<dbReference type="Proteomes" id="UP000736335">
    <property type="component" value="Unassembled WGS sequence"/>
</dbReference>
<dbReference type="GO" id="GO:0010181">
    <property type="term" value="F:FMN binding"/>
    <property type="evidence" value="ECO:0007669"/>
    <property type="project" value="InterPro"/>
</dbReference>
<dbReference type="NCBIfam" id="NF002999">
    <property type="entry name" value="PRK03767.1"/>
    <property type="match status" value="1"/>
</dbReference>
<dbReference type="PROSITE" id="PS50902">
    <property type="entry name" value="FLAVODOXIN_LIKE"/>
    <property type="match status" value="1"/>
</dbReference>
<sequence length="253" mass="27076">MCFPSKWLKNNFTEEERPRASGSKPTGEAESPANVPADKPTANGTTTDAGSKTFKTAIVIYTMYGHIANLAESVKAGVESAGGSVTIYQVPETLPEEVLQKMHAPPKPNYPIITPEILATYDAFLFGIPTRFGNFPAQWKAFWDSTGGLWASGGLAGKYAGVFVSTASSGGGQEMTVYNSLSVLAHHGIIYVPFGYKHAFPQLTNVEQVHGGSPWGAGTFTGPDGSRQPSALEHEIARIQGKSFYDCLARITL</sequence>
<feature type="domain" description="Flavodoxin-like" evidence="3">
    <location>
        <begin position="56"/>
        <end position="244"/>
    </location>
</feature>
<comment type="similarity">
    <text evidence="1">Belongs to the WrbA family.</text>
</comment>
<dbReference type="OrthoDB" id="504689at2759"/>
<dbReference type="PANTHER" id="PTHR30546">
    <property type="entry name" value="FLAVODOXIN-RELATED PROTEIN WRBA-RELATED"/>
    <property type="match status" value="1"/>
</dbReference>
<dbReference type="Gene3D" id="3.40.50.360">
    <property type="match status" value="1"/>
</dbReference>
<evidence type="ECO:0000256" key="1">
    <source>
        <dbReference type="ARBA" id="ARBA00006961"/>
    </source>
</evidence>
<evidence type="ECO:0000259" key="3">
    <source>
        <dbReference type="PROSITE" id="PS50902"/>
    </source>
</evidence>
<dbReference type="SUPFAM" id="SSF52218">
    <property type="entry name" value="Flavoproteins"/>
    <property type="match status" value="1"/>
</dbReference>
<protein>
    <submittedName>
        <fullName evidence="4">Flavoprotein-like protein</fullName>
    </submittedName>
</protein>
<proteinExistence type="inferred from homology"/>
<feature type="region of interest" description="Disordered" evidence="2">
    <location>
        <begin position="1"/>
        <end position="48"/>
    </location>
</feature>
<dbReference type="GO" id="GO:0003955">
    <property type="term" value="F:NAD(P)H dehydrogenase (quinone) activity"/>
    <property type="evidence" value="ECO:0007669"/>
    <property type="project" value="InterPro"/>
</dbReference>
<evidence type="ECO:0000313" key="4">
    <source>
        <dbReference type="EMBL" id="KAF9785456.1"/>
    </source>
</evidence>
<accession>A0A9P6L6I5</accession>
<dbReference type="InterPro" id="IPR010089">
    <property type="entry name" value="Flavoprotein_WrbA-like"/>
</dbReference>
<evidence type="ECO:0000256" key="2">
    <source>
        <dbReference type="SAM" id="MobiDB-lite"/>
    </source>
</evidence>
<reference evidence="4" key="2">
    <citation type="submission" date="2020-11" db="EMBL/GenBank/DDBJ databases">
        <authorList>
            <consortium name="DOE Joint Genome Institute"/>
            <person name="Kuo A."/>
            <person name="Miyauchi S."/>
            <person name="Kiss E."/>
            <person name="Drula E."/>
            <person name="Kohler A."/>
            <person name="Sanchez-Garcia M."/>
            <person name="Andreopoulos B."/>
            <person name="Barry K.W."/>
            <person name="Bonito G."/>
            <person name="Buee M."/>
            <person name="Carver A."/>
            <person name="Chen C."/>
            <person name="Cichocki N."/>
            <person name="Clum A."/>
            <person name="Culley D."/>
            <person name="Crous P.W."/>
            <person name="Fauchery L."/>
            <person name="Girlanda M."/>
            <person name="Hayes R."/>
            <person name="Keri Z."/>
            <person name="Labutti K."/>
            <person name="Lipzen A."/>
            <person name="Lombard V."/>
            <person name="Magnuson J."/>
            <person name="Maillard F."/>
            <person name="Morin E."/>
            <person name="Murat C."/>
            <person name="Nolan M."/>
            <person name="Ohm R."/>
            <person name="Pangilinan J."/>
            <person name="Pereira M."/>
            <person name="Perotto S."/>
            <person name="Peter M."/>
            <person name="Riley R."/>
            <person name="Sitrit Y."/>
            <person name="Stielow B."/>
            <person name="Szollosi G."/>
            <person name="Zifcakova L."/>
            <person name="Stursova M."/>
            <person name="Spatafora J.W."/>
            <person name="Tedersoo L."/>
            <person name="Vaario L.-M."/>
            <person name="Yamada A."/>
            <person name="Yan M."/>
            <person name="Wang P."/>
            <person name="Xu J."/>
            <person name="Bruns T."/>
            <person name="Baldrian P."/>
            <person name="Vilgalys R."/>
            <person name="Henrissat B."/>
            <person name="Grigoriev I.V."/>
            <person name="Hibbett D."/>
            <person name="Nagy L.G."/>
            <person name="Martin F.M."/>
        </authorList>
    </citation>
    <scope>NUCLEOTIDE SEQUENCE</scope>
    <source>
        <strain evidence="4">UH-Tt-Lm1</strain>
    </source>
</reference>
<dbReference type="PANTHER" id="PTHR30546:SF23">
    <property type="entry name" value="FLAVOPROTEIN-LIKE PROTEIN YCP4-RELATED"/>
    <property type="match status" value="1"/>
</dbReference>
<reference evidence="4" key="1">
    <citation type="journal article" date="2020" name="Nat. Commun.">
        <title>Large-scale genome sequencing of mycorrhizal fungi provides insights into the early evolution of symbiotic traits.</title>
        <authorList>
            <person name="Miyauchi S."/>
            <person name="Kiss E."/>
            <person name="Kuo A."/>
            <person name="Drula E."/>
            <person name="Kohler A."/>
            <person name="Sanchez-Garcia M."/>
            <person name="Morin E."/>
            <person name="Andreopoulos B."/>
            <person name="Barry K.W."/>
            <person name="Bonito G."/>
            <person name="Buee M."/>
            <person name="Carver A."/>
            <person name="Chen C."/>
            <person name="Cichocki N."/>
            <person name="Clum A."/>
            <person name="Culley D."/>
            <person name="Crous P.W."/>
            <person name="Fauchery L."/>
            <person name="Girlanda M."/>
            <person name="Hayes R.D."/>
            <person name="Keri Z."/>
            <person name="LaButti K."/>
            <person name="Lipzen A."/>
            <person name="Lombard V."/>
            <person name="Magnuson J."/>
            <person name="Maillard F."/>
            <person name="Murat C."/>
            <person name="Nolan M."/>
            <person name="Ohm R.A."/>
            <person name="Pangilinan J."/>
            <person name="Pereira M.F."/>
            <person name="Perotto S."/>
            <person name="Peter M."/>
            <person name="Pfister S."/>
            <person name="Riley R."/>
            <person name="Sitrit Y."/>
            <person name="Stielow J.B."/>
            <person name="Szollosi G."/>
            <person name="Zifcakova L."/>
            <person name="Stursova M."/>
            <person name="Spatafora J.W."/>
            <person name="Tedersoo L."/>
            <person name="Vaario L.M."/>
            <person name="Yamada A."/>
            <person name="Yan M."/>
            <person name="Wang P."/>
            <person name="Xu J."/>
            <person name="Bruns T."/>
            <person name="Baldrian P."/>
            <person name="Vilgalys R."/>
            <person name="Dunand C."/>
            <person name="Henrissat B."/>
            <person name="Grigoriev I.V."/>
            <person name="Hibbett D."/>
            <person name="Nagy L.G."/>
            <person name="Martin F.M."/>
        </authorList>
    </citation>
    <scope>NUCLEOTIDE SEQUENCE</scope>
    <source>
        <strain evidence="4">UH-Tt-Lm1</strain>
    </source>
</reference>
<name>A0A9P6L6I5_9AGAM</name>
<comment type="caution">
    <text evidence="4">The sequence shown here is derived from an EMBL/GenBank/DDBJ whole genome shotgun (WGS) entry which is preliminary data.</text>
</comment>
<dbReference type="InterPro" id="IPR029039">
    <property type="entry name" value="Flavoprotein-like_sf"/>
</dbReference>
<dbReference type="InterPro" id="IPR008254">
    <property type="entry name" value="Flavodoxin/NO_synth"/>
</dbReference>
<dbReference type="GO" id="GO:0016020">
    <property type="term" value="C:membrane"/>
    <property type="evidence" value="ECO:0007669"/>
    <property type="project" value="TreeGrafter"/>
</dbReference>
<keyword evidence="5" id="KW-1185">Reference proteome</keyword>
<dbReference type="InterPro" id="IPR005025">
    <property type="entry name" value="FMN_Rdtase-like_dom"/>
</dbReference>
<organism evidence="4 5">
    <name type="scientific">Thelephora terrestris</name>
    <dbReference type="NCBI Taxonomy" id="56493"/>
    <lineage>
        <taxon>Eukaryota</taxon>
        <taxon>Fungi</taxon>
        <taxon>Dikarya</taxon>
        <taxon>Basidiomycota</taxon>
        <taxon>Agaricomycotina</taxon>
        <taxon>Agaricomycetes</taxon>
        <taxon>Thelephorales</taxon>
        <taxon>Thelephoraceae</taxon>
        <taxon>Thelephora</taxon>
    </lineage>
</organism>
<dbReference type="FunFam" id="3.40.50.360:FF:000001">
    <property type="entry name" value="NAD(P)H dehydrogenase (Quinone) FQR1-like"/>
    <property type="match status" value="1"/>
</dbReference>
<dbReference type="AlphaFoldDB" id="A0A9P6L6I5"/>
<dbReference type="NCBIfam" id="TIGR01755">
    <property type="entry name" value="flav_wrbA"/>
    <property type="match status" value="1"/>
</dbReference>
<gene>
    <name evidence="4" type="ORF">BJ322DRAFT_831571</name>
</gene>
<dbReference type="Pfam" id="PF03358">
    <property type="entry name" value="FMN_red"/>
    <property type="match status" value="1"/>
</dbReference>